<dbReference type="HOGENOM" id="CLU_150481_0_0_5"/>
<dbReference type="SUPFAM" id="SSF47413">
    <property type="entry name" value="lambda repressor-like DNA-binding domains"/>
    <property type="match status" value="1"/>
</dbReference>
<evidence type="ECO:0000256" key="2">
    <source>
        <dbReference type="ARBA" id="ARBA00023015"/>
    </source>
</evidence>
<dbReference type="InterPro" id="IPR010982">
    <property type="entry name" value="Lambda_DNA-bd_dom_sf"/>
</dbReference>
<reference evidence="6 7" key="1">
    <citation type="journal article" date="2015" name="Genome Announc.">
        <title>Complete genome sequence of Martelella endophytica YC6887, which has antifungal activity associated with a halophyte.</title>
        <authorList>
            <person name="Khan A."/>
            <person name="Khan H."/>
            <person name="Chung E.J."/>
            <person name="Hossain M.T."/>
            <person name="Chung Y.R."/>
        </authorList>
    </citation>
    <scope>NUCLEOTIDE SEQUENCE [LARGE SCALE GENOMIC DNA]</scope>
    <source>
        <strain evidence="6">YC6887</strain>
    </source>
</reference>
<organism evidence="6 7">
    <name type="scientific">Martelella endophytica</name>
    <dbReference type="NCBI Taxonomy" id="1486262"/>
    <lineage>
        <taxon>Bacteria</taxon>
        <taxon>Pseudomonadati</taxon>
        <taxon>Pseudomonadota</taxon>
        <taxon>Alphaproteobacteria</taxon>
        <taxon>Hyphomicrobiales</taxon>
        <taxon>Aurantimonadaceae</taxon>
        <taxon>Martelella</taxon>
    </lineage>
</organism>
<protein>
    <submittedName>
        <fullName evidence="6">Transcriptional regulator</fullName>
    </submittedName>
</protein>
<dbReference type="Proteomes" id="UP000032611">
    <property type="component" value="Chromosome"/>
</dbReference>
<keyword evidence="4" id="KW-0804">Transcription</keyword>
<evidence type="ECO:0000256" key="4">
    <source>
        <dbReference type="ARBA" id="ARBA00023163"/>
    </source>
</evidence>
<evidence type="ECO:0000313" key="6">
    <source>
        <dbReference type="EMBL" id="AJY46505.1"/>
    </source>
</evidence>
<dbReference type="RefSeq" id="WP_045682074.1">
    <property type="nucleotide sequence ID" value="NZ_CP010803.1"/>
</dbReference>
<dbReference type="AlphaFoldDB" id="A0A0D5LRF1"/>
<gene>
    <name evidence="6" type="ORF">TM49_13775</name>
</gene>
<comment type="similarity">
    <text evidence="1">Belongs to the ner transcriptional regulatory family.</text>
</comment>
<dbReference type="KEGG" id="mey:TM49_13775"/>
<evidence type="ECO:0000259" key="5">
    <source>
        <dbReference type="Pfam" id="PF13693"/>
    </source>
</evidence>
<evidence type="ECO:0000313" key="7">
    <source>
        <dbReference type="Proteomes" id="UP000032611"/>
    </source>
</evidence>
<sequence>MPDKPRTWDQFAIKAELHRRGMTLTKLAEISKLNPGTFRAVWARPNRKVERAIARFLEVPVEQLFPGRYPKRSNTILSREYAAESTGEKTTKDAA</sequence>
<proteinExistence type="inferred from homology"/>
<dbReference type="PATRIC" id="fig|1486262.3.peg.2844"/>
<dbReference type="Pfam" id="PF13693">
    <property type="entry name" value="HTH_35"/>
    <property type="match status" value="1"/>
</dbReference>
<dbReference type="Gene3D" id="1.10.260.40">
    <property type="entry name" value="lambda repressor-like DNA-binding domains"/>
    <property type="match status" value="1"/>
</dbReference>
<keyword evidence="7" id="KW-1185">Reference proteome</keyword>
<keyword evidence="2" id="KW-0805">Transcription regulation</keyword>
<evidence type="ECO:0000256" key="3">
    <source>
        <dbReference type="ARBA" id="ARBA00023125"/>
    </source>
</evidence>
<dbReference type="OrthoDB" id="531446at2"/>
<accession>A0A0D5LRF1</accession>
<keyword evidence="3" id="KW-0238">DNA-binding</keyword>
<dbReference type="EMBL" id="CP010803">
    <property type="protein sequence ID" value="AJY46505.1"/>
    <property type="molecule type" value="Genomic_DNA"/>
</dbReference>
<evidence type="ECO:0000256" key="1">
    <source>
        <dbReference type="ARBA" id="ARBA00006157"/>
    </source>
</evidence>
<name>A0A0D5LRF1_MAREN</name>
<dbReference type="GO" id="GO:0003677">
    <property type="term" value="F:DNA binding"/>
    <property type="evidence" value="ECO:0007669"/>
    <property type="project" value="UniProtKB-KW"/>
</dbReference>
<dbReference type="InterPro" id="IPR038722">
    <property type="entry name" value="Ner_HTH_dom"/>
</dbReference>
<dbReference type="STRING" id="1486262.TM49_13775"/>
<feature type="domain" description="Ner winged helix-turn-helix DNA-binding" evidence="5">
    <location>
        <begin position="8"/>
        <end position="80"/>
    </location>
</feature>